<organism evidence="3 4">
    <name type="scientific">Vagococcus fluvialis</name>
    <dbReference type="NCBI Taxonomy" id="2738"/>
    <lineage>
        <taxon>Bacteria</taxon>
        <taxon>Bacillati</taxon>
        <taxon>Bacillota</taxon>
        <taxon>Bacilli</taxon>
        <taxon>Lactobacillales</taxon>
        <taxon>Enterococcaceae</taxon>
        <taxon>Vagococcus</taxon>
    </lineage>
</organism>
<sequence>MKKRLLVTSIVLLSLTLAACGNKKKDGTSESTAESSKTVETKSSTKEAQAEGETATFKGKIGEIPVLDEETVSLHFATVEAIEDPDKLIDTFNASGVTLMVDVETLKDFDPEDLEVGDELEFVINTPAQMTFSIPPQISGSSIRSIKPIN</sequence>
<comment type="caution">
    <text evidence="3">The sequence shown here is derived from an EMBL/GenBank/DDBJ whole genome shotgun (WGS) entry which is preliminary data.</text>
</comment>
<feature type="compositionally biased region" description="Basic and acidic residues" evidence="1">
    <location>
        <begin position="37"/>
        <end position="49"/>
    </location>
</feature>
<feature type="region of interest" description="Disordered" evidence="1">
    <location>
        <begin position="22"/>
        <end position="54"/>
    </location>
</feature>
<gene>
    <name evidence="3" type="ORF">CBF32_02360</name>
</gene>
<dbReference type="EMBL" id="NGJX01000002">
    <property type="protein sequence ID" value="RSU04239.1"/>
    <property type="molecule type" value="Genomic_DNA"/>
</dbReference>
<name>A0A369B361_9ENTE</name>
<protein>
    <recommendedName>
        <fullName evidence="5">Lipoprotein</fullName>
    </recommendedName>
</protein>
<proteinExistence type="predicted"/>
<dbReference type="AlphaFoldDB" id="A0A369B361"/>
<keyword evidence="2" id="KW-0732">Signal</keyword>
<dbReference type="Proteomes" id="UP000288197">
    <property type="component" value="Unassembled WGS sequence"/>
</dbReference>
<reference evidence="3 4" key="1">
    <citation type="submission" date="2017-05" db="EMBL/GenBank/DDBJ databases">
        <title>Vagococcus spp. assemblies.</title>
        <authorList>
            <person name="Gulvik C.A."/>
        </authorList>
    </citation>
    <scope>NUCLEOTIDE SEQUENCE [LARGE SCALE GENOMIC DNA]</scope>
    <source>
        <strain evidence="3 4">NCFB 2497</strain>
    </source>
</reference>
<dbReference type="GeneID" id="63145209"/>
<dbReference type="RefSeq" id="WP_114288538.1">
    <property type="nucleotide sequence ID" value="NZ_CP081459.1"/>
</dbReference>
<evidence type="ECO:0000256" key="1">
    <source>
        <dbReference type="SAM" id="MobiDB-lite"/>
    </source>
</evidence>
<feature type="chain" id="PRO_5041070964" description="Lipoprotein" evidence="2">
    <location>
        <begin position="20"/>
        <end position="150"/>
    </location>
</feature>
<keyword evidence="4" id="KW-1185">Reference proteome</keyword>
<feature type="signal peptide" evidence="2">
    <location>
        <begin position="1"/>
        <end position="19"/>
    </location>
</feature>
<dbReference type="OrthoDB" id="2168472at2"/>
<evidence type="ECO:0000313" key="4">
    <source>
        <dbReference type="Proteomes" id="UP000288197"/>
    </source>
</evidence>
<evidence type="ECO:0000313" key="3">
    <source>
        <dbReference type="EMBL" id="RSU04239.1"/>
    </source>
</evidence>
<dbReference type="PROSITE" id="PS51257">
    <property type="entry name" value="PROKAR_LIPOPROTEIN"/>
    <property type="match status" value="1"/>
</dbReference>
<accession>A0A369B361</accession>
<evidence type="ECO:0008006" key="5">
    <source>
        <dbReference type="Google" id="ProtNLM"/>
    </source>
</evidence>
<evidence type="ECO:0000256" key="2">
    <source>
        <dbReference type="SAM" id="SignalP"/>
    </source>
</evidence>